<dbReference type="PANTHER" id="PTHR43756:SF5">
    <property type="entry name" value="CHOLINE MONOOXYGENASE, CHLOROPLASTIC"/>
    <property type="match status" value="1"/>
</dbReference>
<dbReference type="Pfam" id="PF00848">
    <property type="entry name" value="Ring_hydroxyl_A"/>
    <property type="match status" value="1"/>
</dbReference>
<sequence length="418" mass="46941">MLQTLASSSISALLDSRAEGHSLPAGLYIREDVFEAELEVFFRQHWICVGVECDVPEPGDATVVDIGKTSLIILRDDEGEIRVLHNVCRHRGSRLLNPGKTIISKLVCPYHTWTYELTGELSFAPHMGAGFDRECRSLKPVTFKSIGGLIYVCLSDNPPEDIDRLEQVMAERLAPYDIRNAKVAHEFDVIEQGNWKLTMENNRECYHCSANHPELCVSFVDLDFGFDPEALSPEDRSQAEEHFALYARRTEQWEADGYPSAAVEQLVDCATNFRTQRLIISGAGESQTHDATAASSKLLGHMTRKDLGDTHLWGHNSWNHFMGDHAVVAIVIPLSADKTLVRTKWLVHKDAVEGVDYHLQKLTDVWLATTDQDADLVARSHAGIEDPAYIPGPYSAFSETNLDKFATWYIDRMRAHGY</sequence>
<evidence type="ECO:0000256" key="3">
    <source>
        <dbReference type="ARBA" id="ARBA00022723"/>
    </source>
</evidence>
<dbReference type="CDD" id="cd08884">
    <property type="entry name" value="RHO_alpha_C_GbcA-like"/>
    <property type="match status" value="1"/>
</dbReference>
<dbReference type="STRING" id="363754.RHSP_68441"/>
<evidence type="ECO:0000256" key="1">
    <source>
        <dbReference type="ARBA" id="ARBA00001962"/>
    </source>
</evidence>
<dbReference type="Gene3D" id="3.90.380.10">
    <property type="entry name" value="Naphthalene 1,2-dioxygenase Alpha Subunit, Chain A, domain 1"/>
    <property type="match status" value="1"/>
</dbReference>
<dbReference type="GO" id="GO:0005506">
    <property type="term" value="F:iron ion binding"/>
    <property type="evidence" value="ECO:0007669"/>
    <property type="project" value="InterPro"/>
</dbReference>
<evidence type="ECO:0000313" key="9">
    <source>
        <dbReference type="Proteomes" id="UP000012429"/>
    </source>
</evidence>
<dbReference type="PRINTS" id="PR00090">
    <property type="entry name" value="RNGDIOXGNASE"/>
</dbReference>
<dbReference type="InterPro" id="IPR015879">
    <property type="entry name" value="Ring_hydroxy_dOase_asu_C_dom"/>
</dbReference>
<comment type="caution">
    <text evidence="8">The sequence shown here is derived from an EMBL/GenBank/DDBJ whole genome shotgun (WGS) entry which is preliminary data.</text>
</comment>
<evidence type="ECO:0000313" key="8">
    <source>
        <dbReference type="EMBL" id="ENN84719.1"/>
    </source>
</evidence>
<keyword evidence="2" id="KW-0001">2Fe-2S</keyword>
<keyword evidence="4" id="KW-0560">Oxidoreductase</keyword>
<dbReference type="Pfam" id="PF00355">
    <property type="entry name" value="Rieske"/>
    <property type="match status" value="1"/>
</dbReference>
<protein>
    <recommendedName>
        <fullName evidence="7">Rieske domain-containing protein</fullName>
    </recommendedName>
</protein>
<dbReference type="RefSeq" id="WP_004126680.1">
    <property type="nucleotide sequence ID" value="NZ_AQHN01000088.1"/>
</dbReference>
<dbReference type="GO" id="GO:0016491">
    <property type="term" value="F:oxidoreductase activity"/>
    <property type="evidence" value="ECO:0007669"/>
    <property type="project" value="UniProtKB-KW"/>
</dbReference>
<evidence type="ECO:0000259" key="7">
    <source>
        <dbReference type="PROSITE" id="PS51296"/>
    </source>
</evidence>
<feature type="domain" description="Rieske" evidence="7">
    <location>
        <begin position="46"/>
        <end position="152"/>
    </location>
</feature>
<dbReference type="EMBL" id="AQHN01000088">
    <property type="protein sequence ID" value="ENN84719.1"/>
    <property type="molecule type" value="Genomic_DNA"/>
</dbReference>
<dbReference type="OrthoDB" id="7456916at2"/>
<dbReference type="AlphaFoldDB" id="N6TW93"/>
<dbReference type="GO" id="GO:0051537">
    <property type="term" value="F:2 iron, 2 sulfur cluster binding"/>
    <property type="evidence" value="ECO:0007669"/>
    <property type="project" value="UniProtKB-KW"/>
</dbReference>
<evidence type="ECO:0000256" key="5">
    <source>
        <dbReference type="ARBA" id="ARBA00023004"/>
    </source>
</evidence>
<dbReference type="Gene3D" id="2.102.10.10">
    <property type="entry name" value="Rieske [2Fe-2S] iron-sulphur domain"/>
    <property type="match status" value="1"/>
</dbReference>
<dbReference type="SUPFAM" id="SSF50022">
    <property type="entry name" value="ISP domain"/>
    <property type="match status" value="1"/>
</dbReference>
<dbReference type="Proteomes" id="UP000012429">
    <property type="component" value="Unassembled WGS sequence"/>
</dbReference>
<gene>
    <name evidence="8" type="ORF">RHSP_68441</name>
</gene>
<name>N6TW93_9HYPH</name>
<dbReference type="SUPFAM" id="SSF55961">
    <property type="entry name" value="Bet v1-like"/>
    <property type="match status" value="1"/>
</dbReference>
<evidence type="ECO:0000256" key="4">
    <source>
        <dbReference type="ARBA" id="ARBA00023002"/>
    </source>
</evidence>
<dbReference type="InterPro" id="IPR017941">
    <property type="entry name" value="Rieske_2Fe-2S"/>
</dbReference>
<comment type="cofactor">
    <cofactor evidence="1">
        <name>Fe cation</name>
        <dbReference type="ChEBI" id="CHEBI:24875"/>
    </cofactor>
</comment>
<evidence type="ECO:0000256" key="6">
    <source>
        <dbReference type="ARBA" id="ARBA00023014"/>
    </source>
</evidence>
<dbReference type="PROSITE" id="PS51296">
    <property type="entry name" value="RIESKE"/>
    <property type="match status" value="1"/>
</dbReference>
<dbReference type="InterPro" id="IPR001663">
    <property type="entry name" value="Rng_hydr_dOase-A"/>
</dbReference>
<proteinExistence type="predicted"/>
<keyword evidence="6" id="KW-0411">Iron-sulfur</keyword>
<dbReference type="PATRIC" id="fig|363754.4.peg.5878"/>
<dbReference type="InterPro" id="IPR036922">
    <property type="entry name" value="Rieske_2Fe-2S_sf"/>
</dbReference>
<dbReference type="PANTHER" id="PTHR43756">
    <property type="entry name" value="CHOLINE MONOOXYGENASE, CHLOROPLASTIC"/>
    <property type="match status" value="1"/>
</dbReference>
<evidence type="ECO:0000256" key="2">
    <source>
        <dbReference type="ARBA" id="ARBA00022714"/>
    </source>
</evidence>
<keyword evidence="5" id="KW-0408">Iron</keyword>
<keyword evidence="9" id="KW-1185">Reference proteome</keyword>
<dbReference type="CDD" id="cd03469">
    <property type="entry name" value="Rieske_RO_Alpha_N"/>
    <property type="match status" value="1"/>
</dbReference>
<reference evidence="8 9" key="1">
    <citation type="journal article" date="2012" name="BMC Genomics">
        <title>Genomic basis of broad host range and environmental adaptability of Rhizobium tropici CIAT 899 and Rhizobium sp. PRF 81 which are used in inoculants for common bean (Phaseolus vulgaris L.).</title>
        <authorList>
            <person name="Ormeno-Orrillo E."/>
            <person name="Menna P."/>
            <person name="Almeida L.G."/>
            <person name="Ollero F.J."/>
            <person name="Nicolas M.F."/>
            <person name="Pains Rodrigues E."/>
            <person name="Shigueyoshi Nakatani A."/>
            <person name="Silva Batista J.S."/>
            <person name="Oliveira Chueire L.M."/>
            <person name="Souza R.C."/>
            <person name="Ribeiro Vasconcelos A.T."/>
            <person name="Megias M."/>
            <person name="Hungria M."/>
            <person name="Martinez-Romero E."/>
        </authorList>
    </citation>
    <scope>NUCLEOTIDE SEQUENCE [LARGE SCALE GENOMIC DNA]</scope>
    <source>
        <strain evidence="8 9">PRF 81</strain>
    </source>
</reference>
<organism evidence="8 9">
    <name type="scientific">Rhizobium freirei PRF 81</name>
    <dbReference type="NCBI Taxonomy" id="363754"/>
    <lineage>
        <taxon>Bacteria</taxon>
        <taxon>Pseudomonadati</taxon>
        <taxon>Pseudomonadota</taxon>
        <taxon>Alphaproteobacteria</taxon>
        <taxon>Hyphomicrobiales</taxon>
        <taxon>Rhizobiaceae</taxon>
        <taxon>Rhizobium/Agrobacterium group</taxon>
        <taxon>Rhizobium</taxon>
    </lineage>
</organism>
<keyword evidence="3" id="KW-0479">Metal-binding</keyword>
<accession>N6TW93</accession>